<dbReference type="GO" id="GO:0004843">
    <property type="term" value="F:cysteine-type deubiquitinase activity"/>
    <property type="evidence" value="ECO:0007669"/>
    <property type="project" value="UniProtKB-EC"/>
</dbReference>
<feature type="domain" description="OTU" evidence="10">
    <location>
        <begin position="79"/>
        <end position="206"/>
    </location>
</feature>
<dbReference type="OrthoDB" id="415023at2759"/>
<comment type="catalytic activity">
    <reaction evidence="1">
        <text>Thiol-dependent hydrolysis of ester, thioester, amide, peptide and isopeptide bonds formed by the C-terminal Gly of ubiquitin (a 76-residue protein attached to proteins as an intracellular targeting signal).</text>
        <dbReference type="EC" id="3.4.19.12"/>
    </reaction>
</comment>
<keyword evidence="4" id="KW-0833">Ubl conjugation pathway</keyword>
<evidence type="ECO:0000256" key="7">
    <source>
        <dbReference type="ARBA" id="ARBA00057633"/>
    </source>
</evidence>
<keyword evidence="3" id="KW-0645">Protease</keyword>
<feature type="region of interest" description="Disordered" evidence="9">
    <location>
        <begin position="231"/>
        <end position="441"/>
    </location>
</feature>
<dbReference type="PANTHER" id="PTHR12419:SF7">
    <property type="entry name" value="OTU DOMAIN-CONTAINING PROTEIN 3"/>
    <property type="match status" value="1"/>
</dbReference>
<protein>
    <recommendedName>
        <fullName evidence="8">OTU domain-containing protein 1</fullName>
        <ecNumber evidence="2">3.4.19.12</ecNumber>
    </recommendedName>
</protein>
<evidence type="ECO:0000256" key="8">
    <source>
        <dbReference type="ARBA" id="ARBA00074858"/>
    </source>
</evidence>
<feature type="compositionally biased region" description="Low complexity" evidence="9">
    <location>
        <begin position="345"/>
        <end position="357"/>
    </location>
</feature>
<comment type="function">
    <text evidence="7">Deubiquitinating enzyme that specifically hydrolyzes 'Lys-63'-linked polyubiquitin to monoubiquitin. Required for the stability and translation of a subset mRNAs with a high abundance of rare codons by mediating deubiquitination of 40S ribosomal protein RPS10/eS10, thereby antagonizing ZNF598-mediated 40S ubiquitination. The abundance of rare codons in mRNAs can limit the translation rate and can lead to ribosome collisions that trigger activation of ribosome quality control (RQC) pathway by ZNF598. OTUD1-mediated deubiquitination prevents activation of the RQC and subsequent dissociation of ribosomes and stimulates formation of polysomes and translation.</text>
</comment>
<evidence type="ECO:0000256" key="6">
    <source>
        <dbReference type="ARBA" id="ARBA00022807"/>
    </source>
</evidence>
<evidence type="ECO:0000256" key="4">
    <source>
        <dbReference type="ARBA" id="ARBA00022786"/>
    </source>
</evidence>
<organism evidence="11 12">
    <name type="scientific">Phytophthora boehmeriae</name>
    <dbReference type="NCBI Taxonomy" id="109152"/>
    <lineage>
        <taxon>Eukaryota</taxon>
        <taxon>Sar</taxon>
        <taxon>Stramenopiles</taxon>
        <taxon>Oomycota</taxon>
        <taxon>Peronosporomycetes</taxon>
        <taxon>Peronosporales</taxon>
        <taxon>Peronosporaceae</taxon>
        <taxon>Phytophthora</taxon>
    </lineage>
</organism>
<dbReference type="GO" id="GO:0016579">
    <property type="term" value="P:protein deubiquitination"/>
    <property type="evidence" value="ECO:0007669"/>
    <property type="project" value="TreeGrafter"/>
</dbReference>
<dbReference type="EC" id="3.4.19.12" evidence="2"/>
<evidence type="ECO:0000256" key="2">
    <source>
        <dbReference type="ARBA" id="ARBA00012759"/>
    </source>
</evidence>
<accession>A0A8T1WAP0</accession>
<evidence type="ECO:0000256" key="5">
    <source>
        <dbReference type="ARBA" id="ARBA00022801"/>
    </source>
</evidence>
<feature type="compositionally biased region" description="Pro residues" evidence="9">
    <location>
        <begin position="326"/>
        <end position="344"/>
    </location>
</feature>
<reference evidence="11" key="1">
    <citation type="submission" date="2021-02" db="EMBL/GenBank/DDBJ databases">
        <authorList>
            <person name="Palmer J.M."/>
        </authorList>
    </citation>
    <scope>NUCLEOTIDE SEQUENCE</scope>
    <source>
        <strain evidence="11">SCRP23</strain>
    </source>
</reference>
<keyword evidence="6" id="KW-0788">Thiol protease</keyword>
<keyword evidence="5" id="KW-0378">Hydrolase</keyword>
<dbReference type="AlphaFoldDB" id="A0A8T1WAP0"/>
<feature type="compositionally biased region" description="Pro residues" evidence="9">
    <location>
        <begin position="358"/>
        <end position="396"/>
    </location>
</feature>
<dbReference type="GO" id="GO:0006508">
    <property type="term" value="P:proteolysis"/>
    <property type="evidence" value="ECO:0007669"/>
    <property type="project" value="UniProtKB-KW"/>
</dbReference>
<dbReference type="PROSITE" id="PS50802">
    <property type="entry name" value="OTU"/>
    <property type="match status" value="1"/>
</dbReference>
<name>A0A8T1WAP0_9STRA</name>
<evidence type="ECO:0000256" key="9">
    <source>
        <dbReference type="SAM" id="MobiDB-lite"/>
    </source>
</evidence>
<dbReference type="EMBL" id="JAGDFL010000400">
    <property type="protein sequence ID" value="KAG7389798.1"/>
    <property type="molecule type" value="Genomic_DNA"/>
</dbReference>
<dbReference type="InterPro" id="IPR003323">
    <property type="entry name" value="OTU_dom"/>
</dbReference>
<evidence type="ECO:0000313" key="11">
    <source>
        <dbReference type="EMBL" id="KAG7389798.1"/>
    </source>
</evidence>
<dbReference type="PANTHER" id="PTHR12419">
    <property type="entry name" value="OTU DOMAIN CONTAINING PROTEIN"/>
    <property type="match status" value="1"/>
</dbReference>
<dbReference type="InterPro" id="IPR050704">
    <property type="entry name" value="Peptidase_C85-like"/>
</dbReference>
<dbReference type="Pfam" id="PF02338">
    <property type="entry name" value="OTU"/>
    <property type="match status" value="1"/>
</dbReference>
<evidence type="ECO:0000313" key="12">
    <source>
        <dbReference type="Proteomes" id="UP000693981"/>
    </source>
</evidence>
<feature type="compositionally biased region" description="Low complexity" evidence="9">
    <location>
        <begin position="397"/>
        <end position="414"/>
    </location>
</feature>
<evidence type="ECO:0000256" key="1">
    <source>
        <dbReference type="ARBA" id="ARBA00000707"/>
    </source>
</evidence>
<sequence length="598" mass="64167">MSLAWLRTHARNRDRRGRSRSNSIRGAAQRAHRQFAGAEAFAPRVEYDNSFVADSSVTSRDANWLTDEQYKRQYRRLGWDVAPIRKDGNCLFRALSDQLYGHERRHLELRRRLVDFINLEQAFFEPFVAGEGVMEYCARLREAGAWGGHPELVAASRLLGVNIIVHTGPVKRLRIDTDKYAISKEGKGKTINLLLKHDHYSSLHKRDIPLSQQHGCSDNCLCRRVVAPSRGSSMSSRASLGARPSDLYSSIGGRPSDLGRHSLGARPSDLDSRDSFGSRPADSSVGSDKRARSPVGNDENNATGKKTHGESSPLRKKQQQALAKPKTPPPPPPAKPKTPAPAPPTQQKSLAATIPAKPKTPAPAPPAKPQRPASAPPAKPMSAPPAKPQAPAPAPPVRAKAPAPSLPVQPKVAAPAPPLKQNAASPRVNSRAAVPTPPTKAKSAGVVLFQPESLAPVVKPKAPLVVLFDPETAPVSKPAPTPVSKKKPANTATPSKPKAAAVLEVEGPESITGNHDEMPECGVHRPRRAVFNGGRRRSSGAAFTLIQEMSASLNVSRSAAAAVADADEKPKLPTARSVEVKKSSKKVFRQGRPVTAAC</sequence>
<keyword evidence="12" id="KW-1185">Reference proteome</keyword>
<comment type="caution">
    <text evidence="11">The sequence shown here is derived from an EMBL/GenBank/DDBJ whole genome shotgun (WGS) entry which is preliminary data.</text>
</comment>
<feature type="region of interest" description="Disordered" evidence="9">
    <location>
        <begin position="472"/>
        <end position="499"/>
    </location>
</feature>
<dbReference type="Proteomes" id="UP000693981">
    <property type="component" value="Unassembled WGS sequence"/>
</dbReference>
<gene>
    <name evidence="11" type="primary">OTUD3</name>
    <name evidence="11" type="ORF">PHYBOEH_007362</name>
</gene>
<dbReference type="FunFam" id="3.90.70.80:FF:000010">
    <property type="entry name" value="OTU domain-containing protein 1"/>
    <property type="match status" value="1"/>
</dbReference>
<feature type="compositionally biased region" description="Low complexity" evidence="9">
    <location>
        <begin position="231"/>
        <end position="243"/>
    </location>
</feature>
<proteinExistence type="predicted"/>
<evidence type="ECO:0000259" key="10">
    <source>
        <dbReference type="PROSITE" id="PS50802"/>
    </source>
</evidence>
<evidence type="ECO:0000256" key="3">
    <source>
        <dbReference type="ARBA" id="ARBA00022670"/>
    </source>
</evidence>